<evidence type="ECO:0000313" key="3">
    <source>
        <dbReference type="Proteomes" id="UP000735302"/>
    </source>
</evidence>
<keyword evidence="1" id="KW-1133">Transmembrane helix</keyword>
<evidence type="ECO:0000313" key="2">
    <source>
        <dbReference type="EMBL" id="GFO09055.1"/>
    </source>
</evidence>
<keyword evidence="3" id="KW-1185">Reference proteome</keyword>
<keyword evidence="1" id="KW-0472">Membrane</keyword>
<reference evidence="2 3" key="1">
    <citation type="journal article" date="2021" name="Elife">
        <title>Chloroplast acquisition without the gene transfer in kleptoplastic sea slugs, Plakobranchus ocellatus.</title>
        <authorList>
            <person name="Maeda T."/>
            <person name="Takahashi S."/>
            <person name="Yoshida T."/>
            <person name="Shimamura S."/>
            <person name="Takaki Y."/>
            <person name="Nagai Y."/>
            <person name="Toyoda A."/>
            <person name="Suzuki Y."/>
            <person name="Arimoto A."/>
            <person name="Ishii H."/>
            <person name="Satoh N."/>
            <person name="Nishiyama T."/>
            <person name="Hasebe M."/>
            <person name="Maruyama T."/>
            <person name="Minagawa J."/>
            <person name="Obokata J."/>
            <person name="Shigenobu S."/>
        </authorList>
    </citation>
    <scope>NUCLEOTIDE SEQUENCE [LARGE SCALE GENOMIC DNA]</scope>
</reference>
<protein>
    <submittedName>
        <fullName evidence="2">Uncharacterized protein</fullName>
    </submittedName>
</protein>
<proteinExistence type="predicted"/>
<gene>
    <name evidence="2" type="ORF">PoB_003556000</name>
</gene>
<organism evidence="2 3">
    <name type="scientific">Plakobranchus ocellatus</name>
    <dbReference type="NCBI Taxonomy" id="259542"/>
    <lineage>
        <taxon>Eukaryota</taxon>
        <taxon>Metazoa</taxon>
        <taxon>Spiralia</taxon>
        <taxon>Lophotrochozoa</taxon>
        <taxon>Mollusca</taxon>
        <taxon>Gastropoda</taxon>
        <taxon>Heterobranchia</taxon>
        <taxon>Euthyneura</taxon>
        <taxon>Panpulmonata</taxon>
        <taxon>Sacoglossa</taxon>
        <taxon>Placobranchoidea</taxon>
        <taxon>Plakobranchidae</taxon>
        <taxon>Plakobranchus</taxon>
    </lineage>
</organism>
<dbReference type="AlphaFoldDB" id="A0AAV4ALJ9"/>
<comment type="caution">
    <text evidence="2">The sequence shown here is derived from an EMBL/GenBank/DDBJ whole genome shotgun (WGS) entry which is preliminary data.</text>
</comment>
<evidence type="ECO:0000256" key="1">
    <source>
        <dbReference type="SAM" id="Phobius"/>
    </source>
</evidence>
<feature type="transmembrane region" description="Helical" evidence="1">
    <location>
        <begin position="89"/>
        <end position="112"/>
    </location>
</feature>
<sequence length="133" mass="14754">MVFLMVIIMSHDDTDDGEVCESSDDTDGGEVSWFLCIASPQQGDLRLSGHPSGQGTAGGARTRDRRVTANLRADSRATVRKVCGDDDEITMVFIMVMIMRMMMIMIHVISIMEHVYLEILTAQQGRKLMASNI</sequence>
<keyword evidence="1" id="KW-0812">Transmembrane</keyword>
<name>A0AAV4ALJ9_9GAST</name>
<dbReference type="Proteomes" id="UP000735302">
    <property type="component" value="Unassembled WGS sequence"/>
</dbReference>
<accession>A0AAV4ALJ9</accession>
<dbReference type="EMBL" id="BLXT01004058">
    <property type="protein sequence ID" value="GFO09055.1"/>
    <property type="molecule type" value="Genomic_DNA"/>
</dbReference>